<dbReference type="AlphaFoldDB" id="A0A2K1KHB0"/>
<dbReference type="InterPro" id="IPR042293">
    <property type="entry name" value="ARID4"/>
</dbReference>
<sequence length="813" mass="88693">MLRNSTAGLPRVTKSSRTIRTLLAVICGKHVTQSNLSEQGVEINNKERGSQRLERNDGGIVPIDYEDLKKTGYLEVHILESPSSEELGRKLEKLRPDILMLHGELGFEKDVIGDLVSRDDKVISSEFLSPYISAKIPELVYLETSGMRLAELLRSQRVPHVICWKGSPTFSLATHFRRALLATLRSCATGAKDAFQIASASFQMHCGQTKSASVNGLEKTISVIPVLLEVPLSKVSEDRMSDSSGEENGNEPISSDTAPVQIYDENHSIRLLVCCEASRPSSAWIGAIEDGLSALLTIEAKGARLLHRVSAPPPPIAATSLLRGVVTMRCDVCTSTFARVPLLVSGAAQTCFDDQVLENSVKKEMLDKCEHIQVVVEDESRRPALNLNLRRSVSVACGASIVELRIKAPTWVGQVLRQLAAESSYRGLVAMGIAGVEGAPVAAFQEEDAARLVSLKCTWNDASDNDRLSNHLALPPWLAPPAASRKRLKLLPSVKSSDNFAEEDRKASKASNGGASSSKQGNIALLAAMKPLPHTGRRKFMPFANAVMAAQHAGWSMKLDVSSRVDRRRQRRPESARPRSAYFMPGSAGHNAGGAAPFLPPLNVKSHGCKRPHMERCTEEEFLADLVSFLESRGHGRLIPPAGVDAFPEVVLNGKRLDLYNLYREVVSRGGFHVGNGINWKGQIFAKMRNHTSVNKMTGVGNTLKKHYEVYLLEYELAHDDVGGDCCIICHSGAEGDWVNCGSCSEWAHFGCDQRTGLGAFKDYAKTDGLEYICPRCSAGNGKPNPRRAKRKCSPETSNSPPTDPVRKLHKGS</sequence>
<feature type="compositionally biased region" description="Low complexity" evidence="4">
    <location>
        <begin position="509"/>
        <end position="518"/>
    </location>
</feature>
<dbReference type="SUPFAM" id="SSF57903">
    <property type="entry name" value="FYVE/PHD zinc finger"/>
    <property type="match status" value="1"/>
</dbReference>
<evidence type="ECO:0000259" key="5">
    <source>
        <dbReference type="PROSITE" id="PS51011"/>
    </source>
</evidence>
<dbReference type="SMART" id="SM00249">
    <property type="entry name" value="PHD"/>
    <property type="match status" value="1"/>
</dbReference>
<dbReference type="Pfam" id="PF01388">
    <property type="entry name" value="ARID"/>
    <property type="match status" value="1"/>
</dbReference>
<keyword evidence="2" id="KW-0863">Zinc-finger</keyword>
<evidence type="ECO:0000313" key="7">
    <source>
        <dbReference type="EnsemblPlants" id="Pp3c6_26590V3.1"/>
    </source>
</evidence>
<dbReference type="GeneID" id="112283834"/>
<dbReference type="FunCoup" id="A0A2K1KHB0">
    <property type="interactions" value="2996"/>
</dbReference>
<dbReference type="Gene3D" id="1.10.150.60">
    <property type="entry name" value="ARID DNA-binding domain"/>
    <property type="match status" value="1"/>
</dbReference>
<feature type="region of interest" description="Disordered" evidence="4">
    <location>
        <begin position="499"/>
        <end position="518"/>
    </location>
</feature>
<dbReference type="OrthoDB" id="10044343at2759"/>
<keyword evidence="1" id="KW-0479">Metal-binding</keyword>
<dbReference type="EnsemblPlants" id="Pp3c6_26590V3.2">
    <property type="protein sequence ID" value="Pp3c6_26590V3.2"/>
    <property type="gene ID" value="Pp3c6_26590"/>
</dbReference>
<accession>A0A2K1KHB0</accession>
<dbReference type="PaxDb" id="3218-PP1S53_24V6.1"/>
<evidence type="ECO:0000313" key="8">
    <source>
        <dbReference type="Proteomes" id="UP000006727"/>
    </source>
</evidence>
<reference evidence="6 8" key="1">
    <citation type="journal article" date="2008" name="Science">
        <title>The Physcomitrella genome reveals evolutionary insights into the conquest of land by plants.</title>
        <authorList>
            <person name="Rensing S."/>
            <person name="Lang D."/>
            <person name="Zimmer A."/>
            <person name="Terry A."/>
            <person name="Salamov A."/>
            <person name="Shapiro H."/>
            <person name="Nishiyama T."/>
            <person name="Perroud P.-F."/>
            <person name="Lindquist E."/>
            <person name="Kamisugi Y."/>
            <person name="Tanahashi T."/>
            <person name="Sakakibara K."/>
            <person name="Fujita T."/>
            <person name="Oishi K."/>
            <person name="Shin-I T."/>
            <person name="Kuroki Y."/>
            <person name="Toyoda A."/>
            <person name="Suzuki Y."/>
            <person name="Hashimoto A."/>
            <person name="Yamaguchi K."/>
            <person name="Sugano A."/>
            <person name="Kohara Y."/>
            <person name="Fujiyama A."/>
            <person name="Anterola A."/>
            <person name="Aoki S."/>
            <person name="Ashton N."/>
            <person name="Barbazuk W.B."/>
            <person name="Barker E."/>
            <person name="Bennetzen J."/>
            <person name="Bezanilla M."/>
            <person name="Blankenship R."/>
            <person name="Cho S.H."/>
            <person name="Dutcher S."/>
            <person name="Estelle M."/>
            <person name="Fawcett J.A."/>
            <person name="Gundlach H."/>
            <person name="Hanada K."/>
            <person name="Heyl A."/>
            <person name="Hicks K.A."/>
            <person name="Hugh J."/>
            <person name="Lohr M."/>
            <person name="Mayer K."/>
            <person name="Melkozernov A."/>
            <person name="Murata T."/>
            <person name="Nelson D."/>
            <person name="Pils B."/>
            <person name="Prigge M."/>
            <person name="Reiss B."/>
            <person name="Renner T."/>
            <person name="Rombauts S."/>
            <person name="Rushton P."/>
            <person name="Sanderfoot A."/>
            <person name="Schween G."/>
            <person name="Shiu S.-H."/>
            <person name="Stueber K."/>
            <person name="Theodoulou F.L."/>
            <person name="Tu H."/>
            <person name="Van de Peer Y."/>
            <person name="Verrier P.J."/>
            <person name="Waters E."/>
            <person name="Wood A."/>
            <person name="Yang L."/>
            <person name="Cove D."/>
            <person name="Cuming A."/>
            <person name="Hasebe M."/>
            <person name="Lucas S."/>
            <person name="Mishler D.B."/>
            <person name="Reski R."/>
            <person name="Grigoriev I."/>
            <person name="Quatrano R.S."/>
            <person name="Boore J.L."/>
        </authorList>
    </citation>
    <scope>NUCLEOTIDE SEQUENCE [LARGE SCALE GENOMIC DNA]</scope>
    <source>
        <strain evidence="7 8">cv. Gransden 2004</strain>
    </source>
</reference>
<feature type="region of interest" description="Disordered" evidence="4">
    <location>
        <begin position="238"/>
        <end position="257"/>
    </location>
</feature>
<evidence type="ECO:0000256" key="3">
    <source>
        <dbReference type="ARBA" id="ARBA00022833"/>
    </source>
</evidence>
<feature type="region of interest" description="Disordered" evidence="4">
    <location>
        <begin position="564"/>
        <end position="584"/>
    </location>
</feature>
<dbReference type="SMART" id="SM00501">
    <property type="entry name" value="BRIGHT"/>
    <property type="match status" value="1"/>
</dbReference>
<dbReference type="InterPro" id="IPR036431">
    <property type="entry name" value="ARID_dom_sf"/>
</dbReference>
<dbReference type="InterPro" id="IPR011011">
    <property type="entry name" value="Znf_FYVE_PHD"/>
</dbReference>
<dbReference type="CDD" id="cd15615">
    <property type="entry name" value="PHD_ARID4_like"/>
    <property type="match status" value="1"/>
</dbReference>
<name>A0A2K1KHB0_PHYPA</name>
<dbReference type="KEGG" id="ppp:112283834"/>
<dbReference type="OMA" id="HVRRPKM"/>
<dbReference type="InterPro" id="IPR001606">
    <property type="entry name" value="ARID_dom"/>
</dbReference>
<dbReference type="Gramene" id="Pp3c6_26590V3.1">
    <property type="protein sequence ID" value="Pp3c6_26590V3.1"/>
    <property type="gene ID" value="Pp3c6_26590"/>
</dbReference>
<dbReference type="PANTHER" id="PTHR46694">
    <property type="entry name" value="AT-RICH INTERACTIVE DOMAIN-CONTAINING PROTEIN 4"/>
    <property type="match status" value="1"/>
</dbReference>
<organism evidence="6">
    <name type="scientific">Physcomitrium patens</name>
    <name type="common">Spreading-leaved earth moss</name>
    <name type="synonym">Physcomitrella patens</name>
    <dbReference type="NCBI Taxonomy" id="3218"/>
    <lineage>
        <taxon>Eukaryota</taxon>
        <taxon>Viridiplantae</taxon>
        <taxon>Streptophyta</taxon>
        <taxon>Embryophyta</taxon>
        <taxon>Bryophyta</taxon>
        <taxon>Bryophytina</taxon>
        <taxon>Bryopsida</taxon>
        <taxon>Funariidae</taxon>
        <taxon>Funariales</taxon>
        <taxon>Funariaceae</taxon>
        <taxon>Physcomitrium</taxon>
    </lineage>
</organism>
<dbReference type="GO" id="GO:0003677">
    <property type="term" value="F:DNA binding"/>
    <property type="evidence" value="ECO:0007669"/>
    <property type="project" value="InterPro"/>
</dbReference>
<dbReference type="Gene3D" id="3.30.40.10">
    <property type="entry name" value="Zinc/RING finger domain, C3HC4 (zinc finger)"/>
    <property type="match status" value="1"/>
</dbReference>
<keyword evidence="8" id="KW-1185">Reference proteome</keyword>
<dbReference type="GO" id="GO:0008270">
    <property type="term" value="F:zinc ion binding"/>
    <property type="evidence" value="ECO:0007669"/>
    <property type="project" value="UniProtKB-KW"/>
</dbReference>
<gene>
    <name evidence="7" type="primary">LOC112283834</name>
    <name evidence="6" type="ORF">PHYPA_009524</name>
</gene>
<dbReference type="EnsemblPlants" id="Pp3c6_26590V3.1">
    <property type="protein sequence ID" value="Pp3c6_26590V3.1"/>
    <property type="gene ID" value="Pp3c6_26590"/>
</dbReference>
<reference evidence="7" key="3">
    <citation type="submission" date="2020-12" db="UniProtKB">
        <authorList>
            <consortium name="EnsemblPlants"/>
        </authorList>
    </citation>
    <scope>IDENTIFICATION</scope>
</reference>
<dbReference type="SUPFAM" id="SSF46774">
    <property type="entry name" value="ARID-like"/>
    <property type="match status" value="1"/>
</dbReference>
<evidence type="ECO:0000313" key="6">
    <source>
        <dbReference type="EMBL" id="PNR53149.1"/>
    </source>
</evidence>
<evidence type="ECO:0000256" key="2">
    <source>
        <dbReference type="ARBA" id="ARBA00022771"/>
    </source>
</evidence>
<dbReference type="EMBL" id="ABEU02000006">
    <property type="protein sequence ID" value="PNR53149.1"/>
    <property type="molecule type" value="Genomic_DNA"/>
</dbReference>
<dbReference type="CDD" id="cd16100">
    <property type="entry name" value="ARID"/>
    <property type="match status" value="1"/>
</dbReference>
<dbReference type="RefSeq" id="XP_024378831.1">
    <property type="nucleotide sequence ID" value="XM_024523063.2"/>
</dbReference>
<keyword evidence="3" id="KW-0862">Zinc</keyword>
<evidence type="ECO:0000256" key="4">
    <source>
        <dbReference type="SAM" id="MobiDB-lite"/>
    </source>
</evidence>
<dbReference type="STRING" id="3218.A0A2K1KHB0"/>
<dbReference type="InterPro" id="IPR013083">
    <property type="entry name" value="Znf_RING/FYVE/PHD"/>
</dbReference>
<dbReference type="InterPro" id="IPR001965">
    <property type="entry name" value="Znf_PHD"/>
</dbReference>
<dbReference type="Gramene" id="Pp3c6_26590V3.2">
    <property type="protein sequence ID" value="Pp3c6_26590V3.2"/>
    <property type="gene ID" value="Pp3c6_26590"/>
</dbReference>
<feature type="region of interest" description="Disordered" evidence="4">
    <location>
        <begin position="780"/>
        <end position="813"/>
    </location>
</feature>
<evidence type="ECO:0000256" key="1">
    <source>
        <dbReference type="ARBA" id="ARBA00022723"/>
    </source>
</evidence>
<feature type="domain" description="ARID" evidence="5">
    <location>
        <begin position="616"/>
        <end position="720"/>
    </location>
</feature>
<dbReference type="SMART" id="SM01014">
    <property type="entry name" value="ARID"/>
    <property type="match status" value="1"/>
</dbReference>
<proteinExistence type="predicted"/>
<dbReference type="PANTHER" id="PTHR46694:SF1">
    <property type="entry name" value="AT-RICH INTERACTIVE DOMAIN-CONTAINING PROTEIN 4"/>
    <property type="match status" value="1"/>
</dbReference>
<reference evidence="6 8" key="2">
    <citation type="journal article" date="2018" name="Plant J.">
        <title>The Physcomitrella patens chromosome-scale assembly reveals moss genome structure and evolution.</title>
        <authorList>
            <person name="Lang D."/>
            <person name="Ullrich K.K."/>
            <person name="Murat F."/>
            <person name="Fuchs J."/>
            <person name="Jenkins J."/>
            <person name="Haas F.B."/>
            <person name="Piednoel M."/>
            <person name="Gundlach H."/>
            <person name="Van Bel M."/>
            <person name="Meyberg R."/>
            <person name="Vives C."/>
            <person name="Morata J."/>
            <person name="Symeonidi A."/>
            <person name="Hiss M."/>
            <person name="Muchero W."/>
            <person name="Kamisugi Y."/>
            <person name="Saleh O."/>
            <person name="Blanc G."/>
            <person name="Decker E.L."/>
            <person name="van Gessel N."/>
            <person name="Grimwood J."/>
            <person name="Hayes R.D."/>
            <person name="Graham S.W."/>
            <person name="Gunter L.E."/>
            <person name="McDaniel S.F."/>
            <person name="Hoernstein S.N.W."/>
            <person name="Larsson A."/>
            <person name="Li F.W."/>
            <person name="Perroud P.F."/>
            <person name="Phillips J."/>
            <person name="Ranjan P."/>
            <person name="Rokshar D.S."/>
            <person name="Rothfels C.J."/>
            <person name="Schneider L."/>
            <person name="Shu S."/>
            <person name="Stevenson D.W."/>
            <person name="Thummler F."/>
            <person name="Tillich M."/>
            <person name="Villarreal Aguilar J.C."/>
            <person name="Widiez T."/>
            <person name="Wong G.K."/>
            <person name="Wymore A."/>
            <person name="Zhang Y."/>
            <person name="Zimmer A.D."/>
            <person name="Quatrano R.S."/>
            <person name="Mayer K.F.X."/>
            <person name="Goodstein D."/>
            <person name="Casacuberta J.M."/>
            <person name="Vandepoele K."/>
            <person name="Reski R."/>
            <person name="Cuming A.C."/>
            <person name="Tuskan G.A."/>
            <person name="Maumus F."/>
            <person name="Salse J."/>
            <person name="Schmutz J."/>
            <person name="Rensing S.A."/>
        </authorList>
    </citation>
    <scope>NUCLEOTIDE SEQUENCE [LARGE SCALE GENOMIC DNA]</scope>
    <source>
        <strain evidence="7 8">cv. Gransden 2004</strain>
    </source>
</reference>
<dbReference type="Proteomes" id="UP000006727">
    <property type="component" value="Chromosome 6"/>
</dbReference>
<protein>
    <recommendedName>
        <fullName evidence="5">ARID domain-containing protein</fullName>
    </recommendedName>
</protein>
<dbReference type="PROSITE" id="PS51011">
    <property type="entry name" value="ARID"/>
    <property type="match status" value="1"/>
</dbReference>